<accession>A0ABU2M5S3</accession>
<feature type="compositionally biased region" description="Basic and acidic residues" evidence="1">
    <location>
        <begin position="14"/>
        <end position="24"/>
    </location>
</feature>
<dbReference type="Proteomes" id="UP001183390">
    <property type="component" value="Unassembled WGS sequence"/>
</dbReference>
<evidence type="ECO:0000313" key="3">
    <source>
        <dbReference type="Proteomes" id="UP001183390"/>
    </source>
</evidence>
<evidence type="ECO:0000256" key="1">
    <source>
        <dbReference type="SAM" id="MobiDB-lite"/>
    </source>
</evidence>
<evidence type="ECO:0000313" key="2">
    <source>
        <dbReference type="EMBL" id="MDT0327924.1"/>
    </source>
</evidence>
<sequence length="49" mass="5404">MNDEHRGPAPVQEKVADDPERAERASPAPGRPLPPEPLTRTEKRSACSR</sequence>
<reference evidence="3" key="1">
    <citation type="submission" date="2023-07" db="EMBL/GenBank/DDBJ databases">
        <title>30 novel species of actinomycetes from the DSMZ collection.</title>
        <authorList>
            <person name="Nouioui I."/>
        </authorList>
    </citation>
    <scope>NUCLEOTIDE SEQUENCE [LARGE SCALE GENOMIC DNA]</scope>
    <source>
        <strain evidence="3">DSM 44743</strain>
    </source>
</reference>
<name>A0ABU2M5S3_9ACTN</name>
<dbReference type="RefSeq" id="WP_311510671.1">
    <property type="nucleotide sequence ID" value="NZ_JAVREP010000002.1"/>
</dbReference>
<feature type="region of interest" description="Disordered" evidence="1">
    <location>
        <begin position="1"/>
        <end position="49"/>
    </location>
</feature>
<gene>
    <name evidence="2" type="ORF">RM479_05810</name>
</gene>
<comment type="caution">
    <text evidence="2">The sequence shown here is derived from an EMBL/GenBank/DDBJ whole genome shotgun (WGS) entry which is preliminary data.</text>
</comment>
<organism evidence="2 3">
    <name type="scientific">Nocardiopsis lambiniae</name>
    <dbReference type="NCBI Taxonomy" id="3075539"/>
    <lineage>
        <taxon>Bacteria</taxon>
        <taxon>Bacillati</taxon>
        <taxon>Actinomycetota</taxon>
        <taxon>Actinomycetes</taxon>
        <taxon>Streptosporangiales</taxon>
        <taxon>Nocardiopsidaceae</taxon>
        <taxon>Nocardiopsis</taxon>
    </lineage>
</organism>
<proteinExistence type="predicted"/>
<feature type="compositionally biased region" description="Basic and acidic residues" evidence="1">
    <location>
        <begin position="39"/>
        <end position="49"/>
    </location>
</feature>
<protein>
    <submittedName>
        <fullName evidence="2">Uncharacterized protein</fullName>
    </submittedName>
</protein>
<dbReference type="EMBL" id="JAVREP010000002">
    <property type="protein sequence ID" value="MDT0327924.1"/>
    <property type="molecule type" value="Genomic_DNA"/>
</dbReference>
<keyword evidence="3" id="KW-1185">Reference proteome</keyword>